<sequence>MAGSLDAAIRGVLLQYGRAKEIEKQEVTTDAPDGCGDLEEGVEGMSAAKESEEAVVAATQKGKMLKVARMLVDSNPRIRNKGMASVGSFLESFQELKEDEILRVWSTLYYAAWLSDKPLVQRDFFVRASLLHRRLRCAKAKTLFFCSFFRVLVSEWGNIDKHRTNKFLLFCRIFLAEWMHVMHLMNWEESFTKMAVEFLSDEILLQSNARGVALHLVDVIMDEFRVLLDPETHPAGVDGGNSGAAAGEKQQEERLRAFAWIFVPFLRCCCFSRDGPLVARIHERTLRKLEAQDVDLQFVSAALFSLASDKRLRSESRRQLFASYEKIKDSASLAGLASRSSCDRRIGSFSSSSFSSLLLQRVFANLGNEPQQEPCEGSKDLPDTRKRLFLAGESGDSDVFAVAQSEPEVSSGVSTADMDGKRPAVSRKEEKRPKKRRRLQHQQHGQATQMTSPETQAPEGDAPARKAKKSRQKKGKQPNSTEEGQGQTLTDGQAAQGGLRLPIRSSGASNSSNGLPVALEGSDRASVTVRPSLVPPVHMHSEEQTTTSGSDTSGERSGDVAVSAQGSSSACGEQAAEAGSCKAEQGGQNLLRRSLRISEATPGSKRVLFNLKRNKVVAFSRHAPSLAVGPAVSPSVKSAVKSRQSEQSGTQPAAGVQAVGGIPPPRGILRAAKELGPPTGEEVAPMPPIQKSQRAPWWGGTTAELMAILRRALAQRLGTRTDTMGLKSKKKKIKKGAKRTAKHKETTGE</sequence>
<feature type="region of interest" description="Disordered" evidence="5">
    <location>
        <begin position="404"/>
        <end position="568"/>
    </location>
</feature>
<feature type="compositionally biased region" description="Basic residues" evidence="5">
    <location>
        <begin position="727"/>
        <end position="742"/>
    </location>
</feature>
<evidence type="ECO:0000313" key="6">
    <source>
        <dbReference type="Proteomes" id="UP000515125"/>
    </source>
</evidence>
<evidence type="ECO:0000313" key="7">
    <source>
        <dbReference type="RefSeq" id="XP_026191525.1"/>
    </source>
</evidence>
<dbReference type="GO" id="GO:0005634">
    <property type="term" value="C:nucleus"/>
    <property type="evidence" value="ECO:0007669"/>
    <property type="project" value="UniProtKB-SubCell"/>
</dbReference>
<dbReference type="Pfam" id="PF05997">
    <property type="entry name" value="Nop52"/>
    <property type="match status" value="1"/>
</dbReference>
<dbReference type="AlphaFoldDB" id="A0A6P6RWK2"/>
<feature type="compositionally biased region" description="Polar residues" evidence="5">
    <location>
        <begin position="442"/>
        <end position="455"/>
    </location>
</feature>
<evidence type="ECO:0000256" key="1">
    <source>
        <dbReference type="ARBA" id="ARBA00004123"/>
    </source>
</evidence>
<dbReference type="PANTHER" id="PTHR13026">
    <property type="entry name" value="NNP-1 PROTEIN NOVEL NUCLEAR PROTEIN 1 NOP52"/>
    <property type="match status" value="1"/>
</dbReference>
<dbReference type="GeneID" id="34617866"/>
<evidence type="ECO:0000256" key="5">
    <source>
        <dbReference type="SAM" id="MobiDB-lite"/>
    </source>
</evidence>
<keyword evidence="3" id="KW-0698">rRNA processing</keyword>
<dbReference type="GO" id="GO:0030688">
    <property type="term" value="C:preribosome, small subunit precursor"/>
    <property type="evidence" value="ECO:0007669"/>
    <property type="project" value="InterPro"/>
</dbReference>
<gene>
    <name evidence="7" type="primary">LOC34617866</name>
</gene>
<accession>A0A6P6RWK2</accession>
<feature type="region of interest" description="Disordered" evidence="5">
    <location>
        <begin position="720"/>
        <end position="749"/>
    </location>
</feature>
<dbReference type="RefSeq" id="XP_026191525.1">
    <property type="nucleotide sequence ID" value="XM_026335740.1"/>
</dbReference>
<feature type="compositionally biased region" description="Polar residues" evidence="5">
    <location>
        <begin position="478"/>
        <end position="493"/>
    </location>
</feature>
<evidence type="ECO:0000256" key="4">
    <source>
        <dbReference type="ARBA" id="ARBA00023242"/>
    </source>
</evidence>
<dbReference type="PANTHER" id="PTHR13026:SF0">
    <property type="entry name" value="RIBOSOMAL RNA PROCESSING 1B"/>
    <property type="match status" value="1"/>
</dbReference>
<feature type="region of interest" description="Disordered" evidence="5">
    <location>
        <begin position="642"/>
        <end position="697"/>
    </location>
</feature>
<proteinExistence type="inferred from homology"/>
<keyword evidence="6" id="KW-1185">Reference proteome</keyword>
<feature type="compositionally biased region" description="Basic and acidic residues" evidence="5">
    <location>
        <begin position="418"/>
        <end position="432"/>
    </location>
</feature>
<keyword evidence="4" id="KW-0539">Nucleus</keyword>
<dbReference type="GO" id="GO:0006364">
    <property type="term" value="P:rRNA processing"/>
    <property type="evidence" value="ECO:0007669"/>
    <property type="project" value="UniProtKB-KW"/>
</dbReference>
<name>A0A6P6RWK2_9EIME</name>
<organism evidence="6 7">
    <name type="scientific">Cyclospora cayetanensis</name>
    <dbReference type="NCBI Taxonomy" id="88456"/>
    <lineage>
        <taxon>Eukaryota</taxon>
        <taxon>Sar</taxon>
        <taxon>Alveolata</taxon>
        <taxon>Apicomplexa</taxon>
        <taxon>Conoidasida</taxon>
        <taxon>Coccidia</taxon>
        <taxon>Eucoccidiorida</taxon>
        <taxon>Eimeriorina</taxon>
        <taxon>Eimeriidae</taxon>
        <taxon>Cyclospora</taxon>
    </lineage>
</organism>
<evidence type="ECO:0000256" key="3">
    <source>
        <dbReference type="ARBA" id="ARBA00022552"/>
    </source>
</evidence>
<evidence type="ECO:0000256" key="2">
    <source>
        <dbReference type="ARBA" id="ARBA00006374"/>
    </source>
</evidence>
<dbReference type="Proteomes" id="UP000515125">
    <property type="component" value="Unplaced"/>
</dbReference>
<feature type="compositionally biased region" description="Basic residues" evidence="5">
    <location>
        <begin position="465"/>
        <end position="476"/>
    </location>
</feature>
<dbReference type="InterPro" id="IPR010301">
    <property type="entry name" value="RRP1"/>
</dbReference>
<comment type="similarity">
    <text evidence="2">Belongs to the RRP1 family.</text>
</comment>
<dbReference type="OrthoDB" id="348283at2759"/>
<protein>
    <submittedName>
        <fullName evidence="7">Ribosomal RNA processing protein 1 homolog</fullName>
    </submittedName>
</protein>
<reference evidence="7" key="1">
    <citation type="submission" date="2025-08" db="UniProtKB">
        <authorList>
            <consortium name="RefSeq"/>
        </authorList>
    </citation>
    <scope>IDENTIFICATION</scope>
</reference>
<comment type="subcellular location">
    <subcellularLocation>
        <location evidence="1">Nucleus</location>
    </subcellularLocation>
</comment>